<feature type="domain" description="Ribose-phosphate pyrophosphokinase N-terminal" evidence="4">
    <location>
        <begin position="13"/>
        <end position="113"/>
    </location>
</feature>
<comment type="caution">
    <text evidence="5">The sequence shown here is derived from an EMBL/GenBank/DDBJ whole genome shotgun (WGS) entry which is preliminary data.</text>
</comment>
<proteinExistence type="inferred from homology"/>
<keyword evidence="5" id="KW-0808">Transferase</keyword>
<evidence type="ECO:0000256" key="1">
    <source>
        <dbReference type="ARBA" id="ARBA00022727"/>
    </source>
</evidence>
<reference evidence="6" key="1">
    <citation type="journal article" date="2019" name="Int. J. Syst. Evol. Microbiol.">
        <title>The Global Catalogue of Microorganisms (GCM) 10K type strain sequencing project: providing services to taxonomists for standard genome sequencing and annotation.</title>
        <authorList>
            <consortium name="The Broad Institute Genomics Platform"/>
            <consortium name="The Broad Institute Genome Sequencing Center for Infectious Disease"/>
            <person name="Wu L."/>
            <person name="Ma J."/>
        </authorList>
    </citation>
    <scope>NUCLEOTIDE SEQUENCE [LARGE SCALE GENOMIC DNA]</scope>
    <source>
        <strain evidence="6">KCTC 42984</strain>
    </source>
</reference>
<dbReference type="GO" id="GO:0004749">
    <property type="term" value="F:ribose phosphate diphosphokinase activity"/>
    <property type="evidence" value="ECO:0007669"/>
    <property type="project" value="UniProtKB-EC"/>
</dbReference>
<dbReference type="Proteomes" id="UP001595604">
    <property type="component" value="Unassembled WGS sequence"/>
</dbReference>
<dbReference type="Gene3D" id="3.40.50.2020">
    <property type="match status" value="2"/>
</dbReference>
<dbReference type="SMART" id="SM01400">
    <property type="entry name" value="Pribosyltran_N"/>
    <property type="match status" value="1"/>
</dbReference>
<feature type="domain" description="Phosphoribosyltransferase" evidence="3">
    <location>
        <begin position="158"/>
        <end position="243"/>
    </location>
</feature>
<sequence length="298" mass="30264">MSAALFGFAESLGPAQALAALLGMPCHPVEVSRFPDGESLVRVCGPADTAILYRSLDHPNERLVELVLAAAALRDGGCRKVVLVAPYLGYMRQDMAFRPGEAVSQKVIGALLADHFDGLITIDPHLHRISHLGEAVPRIPALALTAAPVLAAALAGHRPPPVLVGPDAESRPWVEAVAAPGGLDVLVGEKQRHGPRSVEIVIPGIAAVAGRPVVLVDDVISSGGTLLAAAQLLRDAGAVRISALATHCLAGPDDLARLAAAGIAPLQATTSVPGPAAILPIAGLLASALHDAGLLAGG</sequence>
<dbReference type="Pfam" id="PF13793">
    <property type="entry name" value="Pribosyltran_N"/>
    <property type="match status" value="1"/>
</dbReference>
<dbReference type="InterPro" id="IPR005946">
    <property type="entry name" value="Rib-P_diPkinase"/>
</dbReference>
<dbReference type="PANTHER" id="PTHR10210">
    <property type="entry name" value="RIBOSE-PHOSPHATE DIPHOSPHOKINASE FAMILY MEMBER"/>
    <property type="match status" value="1"/>
</dbReference>
<organism evidence="5 6">
    <name type="scientific">Novosphingobium bradum</name>
    <dbReference type="NCBI Taxonomy" id="1737444"/>
    <lineage>
        <taxon>Bacteria</taxon>
        <taxon>Pseudomonadati</taxon>
        <taxon>Pseudomonadota</taxon>
        <taxon>Alphaproteobacteria</taxon>
        <taxon>Sphingomonadales</taxon>
        <taxon>Sphingomonadaceae</taxon>
        <taxon>Novosphingobium</taxon>
    </lineage>
</organism>
<dbReference type="InterPro" id="IPR000836">
    <property type="entry name" value="PRTase_dom"/>
</dbReference>
<dbReference type="Pfam" id="PF00156">
    <property type="entry name" value="Pribosyltran"/>
    <property type="match status" value="1"/>
</dbReference>
<comment type="similarity">
    <text evidence="2">Belongs to the ribose-phosphate pyrophosphokinase family.</text>
</comment>
<dbReference type="SUPFAM" id="SSF53271">
    <property type="entry name" value="PRTase-like"/>
    <property type="match status" value="1"/>
</dbReference>
<dbReference type="NCBIfam" id="NF005537">
    <property type="entry name" value="PRK07199.1"/>
    <property type="match status" value="1"/>
</dbReference>
<evidence type="ECO:0000259" key="4">
    <source>
        <dbReference type="Pfam" id="PF13793"/>
    </source>
</evidence>
<protein>
    <submittedName>
        <fullName evidence="5">Ribose-phosphate diphosphokinase</fullName>
        <ecNumber evidence="5">2.7.6.1</ecNumber>
    </submittedName>
</protein>
<dbReference type="InterPro" id="IPR029099">
    <property type="entry name" value="Pribosyltran_N"/>
</dbReference>
<accession>A0ABV7IM06</accession>
<dbReference type="InterPro" id="IPR029057">
    <property type="entry name" value="PRTase-like"/>
</dbReference>
<dbReference type="RefSeq" id="WP_379509116.1">
    <property type="nucleotide sequence ID" value="NZ_JBHRTQ010000005.1"/>
</dbReference>
<dbReference type="CDD" id="cd06223">
    <property type="entry name" value="PRTases_typeI"/>
    <property type="match status" value="1"/>
</dbReference>
<dbReference type="EC" id="2.7.6.1" evidence="5"/>
<dbReference type="PANTHER" id="PTHR10210:SF41">
    <property type="entry name" value="RIBOSE-PHOSPHATE PYROPHOSPHOKINASE 1, CHLOROPLASTIC"/>
    <property type="match status" value="1"/>
</dbReference>
<keyword evidence="6" id="KW-1185">Reference proteome</keyword>
<evidence type="ECO:0000259" key="3">
    <source>
        <dbReference type="Pfam" id="PF00156"/>
    </source>
</evidence>
<keyword evidence="1 2" id="KW-0545">Nucleotide biosynthesis</keyword>
<dbReference type="EMBL" id="JBHRTQ010000005">
    <property type="protein sequence ID" value="MFC3173731.1"/>
    <property type="molecule type" value="Genomic_DNA"/>
</dbReference>
<name>A0ABV7IM06_9SPHN</name>
<evidence type="ECO:0000313" key="5">
    <source>
        <dbReference type="EMBL" id="MFC3173731.1"/>
    </source>
</evidence>
<gene>
    <name evidence="5" type="ORF">ACFOD9_05645</name>
</gene>
<evidence type="ECO:0000313" key="6">
    <source>
        <dbReference type="Proteomes" id="UP001595604"/>
    </source>
</evidence>
<dbReference type="NCBIfam" id="TIGR01251">
    <property type="entry name" value="ribP_PPkin"/>
    <property type="match status" value="1"/>
</dbReference>
<evidence type="ECO:0000256" key="2">
    <source>
        <dbReference type="RuleBase" id="RU004324"/>
    </source>
</evidence>